<dbReference type="InterPro" id="IPR000983">
    <property type="entry name" value="Bac_GSPG_pilin"/>
</dbReference>
<dbReference type="NCBIfam" id="TIGR02532">
    <property type="entry name" value="IV_pilin_GFxxxE"/>
    <property type="match status" value="1"/>
</dbReference>
<dbReference type="PANTHER" id="PTHR30093:SF2">
    <property type="entry name" value="TYPE II SECRETION SYSTEM PROTEIN H"/>
    <property type="match status" value="1"/>
</dbReference>
<dbReference type="KEGG" id="ccot:CCAX7_13560"/>
<dbReference type="PANTHER" id="PTHR30093">
    <property type="entry name" value="GENERAL SECRETION PATHWAY PROTEIN G"/>
    <property type="match status" value="1"/>
</dbReference>
<dbReference type="InterPro" id="IPR045584">
    <property type="entry name" value="Pilin-like"/>
</dbReference>
<keyword evidence="3" id="KW-1185">Reference proteome</keyword>
<dbReference type="RefSeq" id="WP_119324422.1">
    <property type="nucleotide sequence ID" value="NZ_AP025739.1"/>
</dbReference>
<dbReference type="PROSITE" id="PS00409">
    <property type="entry name" value="PROKAR_NTER_METHYL"/>
    <property type="match status" value="1"/>
</dbReference>
<dbReference type="InterPro" id="IPR027558">
    <property type="entry name" value="Pre_pil_HX9DG_C"/>
</dbReference>
<dbReference type="InterPro" id="IPR011453">
    <property type="entry name" value="DUF1559"/>
</dbReference>
<dbReference type="InterPro" id="IPR012902">
    <property type="entry name" value="N_methyl_site"/>
</dbReference>
<dbReference type="EMBL" id="AP025739">
    <property type="protein sequence ID" value="BDI29305.1"/>
    <property type="molecule type" value="Genomic_DNA"/>
</dbReference>
<name>A0A402D4M0_9BACT</name>
<evidence type="ECO:0000313" key="2">
    <source>
        <dbReference type="EMBL" id="BDI29305.1"/>
    </source>
</evidence>
<proteinExistence type="predicted"/>
<dbReference type="Proteomes" id="UP000287394">
    <property type="component" value="Chromosome"/>
</dbReference>
<evidence type="ECO:0000313" key="3">
    <source>
        <dbReference type="Proteomes" id="UP000287394"/>
    </source>
</evidence>
<dbReference type="Pfam" id="PF07596">
    <property type="entry name" value="SBP_bac_10"/>
    <property type="match status" value="1"/>
</dbReference>
<organism evidence="2 3">
    <name type="scientific">Capsulimonas corticalis</name>
    <dbReference type="NCBI Taxonomy" id="2219043"/>
    <lineage>
        <taxon>Bacteria</taxon>
        <taxon>Bacillati</taxon>
        <taxon>Armatimonadota</taxon>
        <taxon>Armatimonadia</taxon>
        <taxon>Capsulimonadales</taxon>
        <taxon>Capsulimonadaceae</taxon>
        <taxon>Capsulimonas</taxon>
    </lineage>
</organism>
<gene>
    <name evidence="2" type="ORF">CCAX7_13560</name>
</gene>
<dbReference type="GO" id="GO:0015627">
    <property type="term" value="C:type II protein secretion system complex"/>
    <property type="evidence" value="ECO:0007669"/>
    <property type="project" value="InterPro"/>
</dbReference>
<keyword evidence="1" id="KW-0488">Methylation</keyword>
<dbReference type="GO" id="GO:0015628">
    <property type="term" value="P:protein secretion by the type II secretion system"/>
    <property type="evidence" value="ECO:0007669"/>
    <property type="project" value="InterPro"/>
</dbReference>
<reference evidence="2 3" key="1">
    <citation type="journal article" date="2019" name="Int. J. Syst. Evol. Microbiol.">
        <title>Capsulimonas corticalis gen. nov., sp. nov., an aerobic capsulated bacterium, of a novel bacterial order, Capsulimonadales ord. nov., of the class Armatimonadia of the phylum Armatimonadetes.</title>
        <authorList>
            <person name="Li J."/>
            <person name="Kudo C."/>
            <person name="Tonouchi A."/>
        </authorList>
    </citation>
    <scope>NUCLEOTIDE SEQUENCE [LARGE SCALE GENOMIC DNA]</scope>
    <source>
        <strain evidence="2 3">AX-7</strain>
    </source>
</reference>
<evidence type="ECO:0000256" key="1">
    <source>
        <dbReference type="ARBA" id="ARBA00022481"/>
    </source>
</evidence>
<protein>
    <submittedName>
        <fullName evidence="2">Uncharacterized protein</fullName>
    </submittedName>
</protein>
<dbReference type="PRINTS" id="PR00813">
    <property type="entry name" value="BCTERIALGSPG"/>
</dbReference>
<accession>A0A402D4M0</accession>
<dbReference type="OrthoDB" id="255848at2"/>
<dbReference type="Gene3D" id="3.30.700.10">
    <property type="entry name" value="Glycoprotein, Type 4 Pilin"/>
    <property type="match status" value="1"/>
</dbReference>
<dbReference type="NCBIfam" id="TIGR04294">
    <property type="entry name" value="pre_pil_HX9DG"/>
    <property type="match status" value="1"/>
</dbReference>
<sequence>MSQHKSRGFTLIELLVVIAIIAILAAILFPVFAKAREKARQIACVSNLKQIGLALVQYTQDYDETLPPRSNGIGNACFLLNAYVKSKDMWKCPSNPRGYSLQHYYPVDDVADGNDLFPVGYAANQNRANGVGAPFGDIGAPTPDGSPSPVAIAVLTAPASTIAWVESTAYTSDYNVTLDSGGFFRQPSSTQYYGHLYAGHTGQSNFLFCDGHVKSMNPLNTINECDAASCTPTRTNLWDNDNSPLKGNDFTQAQLNLQYSVSQPN</sequence>
<dbReference type="SUPFAM" id="SSF54523">
    <property type="entry name" value="Pili subunits"/>
    <property type="match status" value="1"/>
</dbReference>
<dbReference type="AlphaFoldDB" id="A0A402D4M0"/>
<dbReference type="Pfam" id="PF07963">
    <property type="entry name" value="N_methyl"/>
    <property type="match status" value="1"/>
</dbReference>